<feature type="domain" description="HTH araC/xylS-type" evidence="4">
    <location>
        <begin position="23"/>
        <end position="110"/>
    </location>
</feature>
<reference evidence="5 6" key="1">
    <citation type="submission" date="2020-05" db="EMBL/GenBank/DDBJ databases">
        <title>Genome sequences of pea root nodulating Rhizobium spp.</title>
        <authorList>
            <person name="Rahi P."/>
        </authorList>
    </citation>
    <scope>NUCLEOTIDE SEQUENCE [LARGE SCALE GENOMIC DNA]</scope>
    <source>
        <strain evidence="6">JKLM 12A2</strain>
    </source>
</reference>
<evidence type="ECO:0000259" key="4">
    <source>
        <dbReference type="PROSITE" id="PS01124"/>
    </source>
</evidence>
<keyword evidence="2" id="KW-0238">DNA-binding</keyword>
<evidence type="ECO:0000256" key="3">
    <source>
        <dbReference type="ARBA" id="ARBA00023163"/>
    </source>
</evidence>
<evidence type="ECO:0000256" key="2">
    <source>
        <dbReference type="ARBA" id="ARBA00023125"/>
    </source>
</evidence>
<dbReference type="InterPro" id="IPR009057">
    <property type="entry name" value="Homeodomain-like_sf"/>
</dbReference>
<keyword evidence="6" id="KW-1185">Reference proteome</keyword>
<dbReference type="PANTHER" id="PTHR46796:SF7">
    <property type="entry name" value="ARAC FAMILY TRANSCRIPTIONAL REGULATOR"/>
    <property type="match status" value="1"/>
</dbReference>
<dbReference type="RefSeq" id="WP_138387286.1">
    <property type="nucleotide sequence ID" value="NZ_CP054021.1"/>
</dbReference>
<dbReference type="PANTHER" id="PTHR46796">
    <property type="entry name" value="HTH-TYPE TRANSCRIPTIONAL ACTIVATOR RHAS-RELATED"/>
    <property type="match status" value="1"/>
</dbReference>
<proteinExistence type="predicted"/>
<name>A0ABX6PJ10_9HYPH</name>
<dbReference type="Gene3D" id="1.10.10.60">
    <property type="entry name" value="Homeodomain-like"/>
    <property type="match status" value="2"/>
</dbReference>
<protein>
    <submittedName>
        <fullName evidence="5">Helix-turn-helix transcriptional regulator</fullName>
    </submittedName>
</protein>
<dbReference type="PROSITE" id="PS01124">
    <property type="entry name" value="HTH_ARAC_FAMILY_2"/>
    <property type="match status" value="1"/>
</dbReference>
<dbReference type="InterPro" id="IPR050204">
    <property type="entry name" value="AraC_XylS_family_regulators"/>
</dbReference>
<dbReference type="EMBL" id="CP054021">
    <property type="protein sequence ID" value="QKK19047.1"/>
    <property type="molecule type" value="Genomic_DNA"/>
</dbReference>
<dbReference type="SUPFAM" id="SSF46689">
    <property type="entry name" value="Homeodomain-like"/>
    <property type="match status" value="2"/>
</dbReference>
<gene>
    <name evidence="5" type="ORF">FFM53_022450</name>
</gene>
<evidence type="ECO:0000313" key="6">
    <source>
        <dbReference type="Proteomes" id="UP000305673"/>
    </source>
</evidence>
<evidence type="ECO:0000313" key="5">
    <source>
        <dbReference type="EMBL" id="QKK19047.1"/>
    </source>
</evidence>
<keyword evidence="1" id="KW-0805">Transcription regulation</keyword>
<dbReference type="SMART" id="SM00342">
    <property type="entry name" value="HTH_ARAC"/>
    <property type="match status" value="1"/>
</dbReference>
<sequence>MSQWASRCCATYLPGWQFHRRPSHAWTLEDLARKAGMYRTSFAQYFPRRVGETPISYVARRRMMSAGTKLIQGEETMAEISVSLGYSSEHAFSTAFKRIMEQSPLDMAEVKNRM</sequence>
<keyword evidence="3" id="KW-0804">Transcription</keyword>
<dbReference type="Proteomes" id="UP000305673">
    <property type="component" value="Chromosome"/>
</dbReference>
<evidence type="ECO:0000256" key="1">
    <source>
        <dbReference type="ARBA" id="ARBA00023015"/>
    </source>
</evidence>
<organism evidence="5 6">
    <name type="scientific">Rhizobium indicum</name>
    <dbReference type="NCBI Taxonomy" id="2583231"/>
    <lineage>
        <taxon>Bacteria</taxon>
        <taxon>Pseudomonadati</taxon>
        <taxon>Pseudomonadota</taxon>
        <taxon>Alphaproteobacteria</taxon>
        <taxon>Hyphomicrobiales</taxon>
        <taxon>Rhizobiaceae</taxon>
        <taxon>Rhizobium/Agrobacterium group</taxon>
        <taxon>Rhizobium</taxon>
    </lineage>
</organism>
<dbReference type="Pfam" id="PF12833">
    <property type="entry name" value="HTH_18"/>
    <property type="match status" value="1"/>
</dbReference>
<dbReference type="InterPro" id="IPR018060">
    <property type="entry name" value="HTH_AraC"/>
</dbReference>
<accession>A0ABX6PJ10</accession>